<gene>
    <name evidence="2" type="ORF">ISQ19_03905</name>
</gene>
<feature type="domain" description="Creatinase N-terminal" evidence="1">
    <location>
        <begin position="17"/>
        <end position="140"/>
    </location>
</feature>
<dbReference type="Pfam" id="PF01321">
    <property type="entry name" value="Creatinase_N"/>
    <property type="match status" value="1"/>
</dbReference>
<dbReference type="InterPro" id="IPR029149">
    <property type="entry name" value="Creatin/AminoP/Spt16_N"/>
</dbReference>
<keyword evidence="2" id="KW-0645">Protease</keyword>
<dbReference type="PANTHER" id="PTHR43763:SF6">
    <property type="entry name" value="XAA-PRO AMINOPEPTIDASE 1"/>
    <property type="match status" value="1"/>
</dbReference>
<keyword evidence="2" id="KW-0378">Hydrolase</keyword>
<dbReference type="EMBL" id="JADHOK010000039">
    <property type="protein sequence ID" value="MBL6761822.1"/>
    <property type="molecule type" value="Genomic_DNA"/>
</dbReference>
<dbReference type="InterPro" id="IPR050422">
    <property type="entry name" value="X-Pro_aminopeptidase_P"/>
</dbReference>
<dbReference type="AlphaFoldDB" id="A0A937HHN7"/>
<dbReference type="Proteomes" id="UP000785783">
    <property type="component" value="Unassembled WGS sequence"/>
</dbReference>
<dbReference type="PANTHER" id="PTHR43763">
    <property type="entry name" value="XAA-PRO AMINOPEPTIDASE 1"/>
    <property type="match status" value="1"/>
</dbReference>
<proteinExistence type="predicted"/>
<comment type="caution">
    <text evidence="2">The sequence shown here is derived from an EMBL/GenBank/DDBJ whole genome shotgun (WGS) entry which is preliminary data.</text>
</comment>
<protein>
    <submittedName>
        <fullName evidence="2">Aminopeptidase P family N-terminal domain-containing protein</fullName>
    </submittedName>
</protein>
<organism evidence="2 3">
    <name type="scientific">PS1 clade bacterium</name>
    <dbReference type="NCBI Taxonomy" id="2175152"/>
    <lineage>
        <taxon>Bacteria</taxon>
        <taxon>Pseudomonadati</taxon>
        <taxon>Pseudomonadota</taxon>
        <taxon>Alphaproteobacteria</taxon>
        <taxon>PS1 clade</taxon>
    </lineage>
</organism>
<reference evidence="2" key="1">
    <citation type="submission" date="2020-10" db="EMBL/GenBank/DDBJ databases">
        <title>Microbiome of the Black Sea water column analyzed by genome centric metagenomics.</title>
        <authorList>
            <person name="Cabello-Yeves P.J."/>
            <person name="Callieri C."/>
            <person name="Picazo A."/>
            <person name="Mehrshad M."/>
            <person name="Haro-Moreno J.M."/>
            <person name="Roda-Garcia J."/>
            <person name="Dzembekova N."/>
            <person name="Slabakova V."/>
            <person name="Slabakova N."/>
            <person name="Moncheva S."/>
            <person name="Rodriguez-Valera F."/>
        </authorList>
    </citation>
    <scope>NUCLEOTIDE SEQUENCE</scope>
    <source>
        <strain evidence="2">BS307-5m-G5</strain>
    </source>
</reference>
<evidence type="ECO:0000313" key="3">
    <source>
        <dbReference type="Proteomes" id="UP000785783"/>
    </source>
</evidence>
<dbReference type="SUPFAM" id="SSF53092">
    <property type="entry name" value="Creatinase/prolidase N-terminal domain"/>
    <property type="match status" value="2"/>
</dbReference>
<dbReference type="Gene3D" id="3.40.350.10">
    <property type="entry name" value="Creatinase/prolidase N-terminal domain"/>
    <property type="match status" value="2"/>
</dbReference>
<name>A0A937HHN7_9PROT</name>
<evidence type="ECO:0000313" key="2">
    <source>
        <dbReference type="EMBL" id="MBL6761822.1"/>
    </source>
</evidence>
<sequence length="312" mass="34643">MFQNFDDDSSNKEIAPRVKALRARLAKMKLDGMIVPREDEYQGEYVPAANERLKWISGFGGSAGTAIVLAPKAALFIDGRYILQAPKQTDTKLFTIVDVMQNPPSHWLAATAKKGMQIGLDPRLHSETAVKAYRDRLAAKGARLVLLDENPLDAEWRDRPELPDTPVVIQPTRLTGRSSEQKRKALAADMKKAGHDILLVAQPENIAWLLNIRAQDVPHTPFALSFGLLHKNGNFDWFIRHSRVSATVRAHIGSGLKLYRQGDMLAKLKSLTGKTVAFDPTNTPAWFAEQMVNANLVRVTDPCALPKAAKHK</sequence>
<dbReference type="Pfam" id="PF16189">
    <property type="entry name" value="Creatinase_N_2"/>
    <property type="match status" value="1"/>
</dbReference>
<accession>A0A937HHN7</accession>
<evidence type="ECO:0000259" key="1">
    <source>
        <dbReference type="Pfam" id="PF01321"/>
    </source>
</evidence>
<keyword evidence="2" id="KW-0031">Aminopeptidase</keyword>
<feature type="non-terminal residue" evidence="2">
    <location>
        <position position="312"/>
    </location>
</feature>
<dbReference type="InterPro" id="IPR000587">
    <property type="entry name" value="Creatinase_N"/>
</dbReference>
<dbReference type="GO" id="GO:0004177">
    <property type="term" value="F:aminopeptidase activity"/>
    <property type="evidence" value="ECO:0007669"/>
    <property type="project" value="UniProtKB-KW"/>
</dbReference>